<evidence type="ECO:0000313" key="2">
    <source>
        <dbReference type="Proteomes" id="UP001596189"/>
    </source>
</evidence>
<gene>
    <name evidence="1" type="ORF">ACFQDO_17180</name>
</gene>
<proteinExistence type="predicted"/>
<protein>
    <submittedName>
        <fullName evidence="1">TetR/AcrR family transcriptional regulator</fullName>
    </submittedName>
</protein>
<dbReference type="InterPro" id="IPR009057">
    <property type="entry name" value="Homeodomain-like_sf"/>
</dbReference>
<comment type="caution">
    <text evidence="1">The sequence shown here is derived from an EMBL/GenBank/DDBJ whole genome shotgun (WGS) entry which is preliminary data.</text>
</comment>
<reference evidence="2" key="1">
    <citation type="journal article" date="2019" name="Int. J. Syst. Evol. Microbiol.">
        <title>The Global Catalogue of Microorganisms (GCM) 10K type strain sequencing project: providing services to taxonomists for standard genome sequencing and annotation.</title>
        <authorList>
            <consortium name="The Broad Institute Genomics Platform"/>
            <consortium name="The Broad Institute Genome Sequencing Center for Infectious Disease"/>
            <person name="Wu L."/>
            <person name="Ma J."/>
        </authorList>
    </citation>
    <scope>NUCLEOTIDE SEQUENCE [LARGE SCALE GENOMIC DNA]</scope>
    <source>
        <strain evidence="2">KACC 14249</strain>
    </source>
</reference>
<dbReference type="RefSeq" id="WP_345717407.1">
    <property type="nucleotide sequence ID" value="NZ_BAABFP010000007.1"/>
</dbReference>
<sequence>MTSEQPAAGSVDGRTARAERSKAAIVSAHLQLIESGDLSPTGERIAERAGISLRTLWTNFRDLEALFAATGAVVLEREEAQSQPVDLALPLTERIDRFCAHRAAALETLAPAAAAARLRTPFSKQLQHNRSRHIDLARRGVEQAFAPELEAGGTTATSLREALVVAMTTATTSGDWQMLRQDFDLDETAARRVMTGTVTALLVRWLGQASP</sequence>
<name>A0ABW1JIA5_9ACTN</name>
<dbReference type="EMBL" id="JBHSRD010000008">
    <property type="protein sequence ID" value="MFC6008869.1"/>
    <property type="molecule type" value="Genomic_DNA"/>
</dbReference>
<dbReference type="SUPFAM" id="SSF46689">
    <property type="entry name" value="Homeodomain-like"/>
    <property type="match status" value="1"/>
</dbReference>
<dbReference type="Gene3D" id="1.10.357.10">
    <property type="entry name" value="Tetracycline Repressor, domain 2"/>
    <property type="match status" value="1"/>
</dbReference>
<keyword evidence="2" id="KW-1185">Reference proteome</keyword>
<dbReference type="Proteomes" id="UP001596189">
    <property type="component" value="Unassembled WGS sequence"/>
</dbReference>
<accession>A0ABW1JIA5</accession>
<organism evidence="1 2">
    <name type="scientific">Angustibacter luteus</name>
    <dbReference type="NCBI Taxonomy" id="658456"/>
    <lineage>
        <taxon>Bacteria</taxon>
        <taxon>Bacillati</taxon>
        <taxon>Actinomycetota</taxon>
        <taxon>Actinomycetes</taxon>
        <taxon>Kineosporiales</taxon>
        <taxon>Kineosporiaceae</taxon>
    </lineage>
</organism>
<evidence type="ECO:0000313" key="1">
    <source>
        <dbReference type="EMBL" id="MFC6008869.1"/>
    </source>
</evidence>